<dbReference type="AlphaFoldDB" id="A0A1X6YI10"/>
<keyword evidence="2" id="KW-0732">Signal</keyword>
<feature type="signal peptide" evidence="2">
    <location>
        <begin position="1"/>
        <end position="20"/>
    </location>
</feature>
<accession>A0A1X6YI10</accession>
<evidence type="ECO:0000256" key="1">
    <source>
        <dbReference type="SAM" id="Phobius"/>
    </source>
</evidence>
<feature type="chain" id="PRO_5012326812" description="VPLPA-CTERM protein sorting domain protein" evidence="2">
    <location>
        <begin position="21"/>
        <end position="243"/>
    </location>
</feature>
<dbReference type="InterPro" id="IPR047995">
    <property type="entry name" value="Choice_anch_K"/>
</dbReference>
<dbReference type="NCBIfam" id="NF038131">
    <property type="entry name" value="choice_anch_K"/>
    <property type="match status" value="1"/>
</dbReference>
<dbReference type="RefSeq" id="WP_170156444.1">
    <property type="nucleotide sequence ID" value="NZ_FWFU01000001.1"/>
</dbReference>
<keyword evidence="1" id="KW-0472">Membrane</keyword>
<feature type="transmembrane region" description="Helical" evidence="1">
    <location>
        <begin position="214"/>
        <end position="236"/>
    </location>
</feature>
<evidence type="ECO:0000256" key="2">
    <source>
        <dbReference type="SAM" id="SignalP"/>
    </source>
</evidence>
<keyword evidence="1" id="KW-1133">Transmembrane helix</keyword>
<dbReference type="InterPro" id="IPR022472">
    <property type="entry name" value="VPLPA-CTERM"/>
</dbReference>
<sequence length="243" mass="24399">MIRTITAALLAVGLTTGAHAATVAGSSSGGFTFEDAQGSGPWYNQTSGAEISADGKTLTWPGDTCTIFVGCGASTPQSTLTINDVAFSQATTSGNNEVTVGSLTWHNASSDSSITDDLFSAMADITLSFTSPSAAGGTETLSFSINNTLNPTGDLIMASPTGALDFGLAVPFDLGSGLTLVSFFAEEVGPGSLSNGTWSLNEGLTSTVLIKANIAAIPLPAGGLLLLTGLGGLAALRRRKQAA</sequence>
<dbReference type="NCBIfam" id="TIGR03370">
    <property type="entry name" value="VPLPA-CTERM"/>
    <property type="match status" value="1"/>
</dbReference>
<keyword evidence="4" id="KW-1185">Reference proteome</keyword>
<keyword evidence="1" id="KW-0812">Transmembrane</keyword>
<dbReference type="EMBL" id="FWFU01000001">
    <property type="protein sequence ID" value="SLN22218.1"/>
    <property type="molecule type" value="Genomic_DNA"/>
</dbReference>
<evidence type="ECO:0000313" key="4">
    <source>
        <dbReference type="Proteomes" id="UP000193207"/>
    </source>
</evidence>
<evidence type="ECO:0000313" key="3">
    <source>
        <dbReference type="EMBL" id="SLN22218.1"/>
    </source>
</evidence>
<dbReference type="Proteomes" id="UP000193207">
    <property type="component" value="Unassembled WGS sequence"/>
</dbReference>
<organism evidence="3 4">
    <name type="scientific">Roseovarius halotolerans</name>
    <dbReference type="NCBI Taxonomy" id="505353"/>
    <lineage>
        <taxon>Bacteria</taxon>
        <taxon>Pseudomonadati</taxon>
        <taxon>Pseudomonadota</taxon>
        <taxon>Alphaproteobacteria</taxon>
        <taxon>Rhodobacterales</taxon>
        <taxon>Roseobacteraceae</taxon>
        <taxon>Roseovarius</taxon>
    </lineage>
</organism>
<evidence type="ECO:0008006" key="5">
    <source>
        <dbReference type="Google" id="ProtNLM"/>
    </source>
</evidence>
<reference evidence="3 4" key="1">
    <citation type="submission" date="2017-03" db="EMBL/GenBank/DDBJ databases">
        <authorList>
            <person name="Afonso C.L."/>
            <person name="Miller P.J."/>
            <person name="Scott M.A."/>
            <person name="Spackman E."/>
            <person name="Goraichik I."/>
            <person name="Dimitrov K.M."/>
            <person name="Suarez D.L."/>
            <person name="Swayne D.E."/>
        </authorList>
    </citation>
    <scope>NUCLEOTIDE SEQUENCE [LARGE SCALE GENOMIC DNA]</scope>
    <source>
        <strain evidence="3 4">CECT 8110</strain>
    </source>
</reference>
<protein>
    <recommendedName>
        <fullName evidence="5">VPLPA-CTERM protein sorting domain protein</fullName>
    </recommendedName>
</protein>
<proteinExistence type="predicted"/>
<gene>
    <name evidence="3" type="ORF">ROH8110_00841</name>
</gene>
<name>A0A1X6YI10_9RHOB</name>